<dbReference type="HOGENOM" id="CLU_672481_0_0_11"/>
<comment type="caution">
    <text evidence="2">The sequence shown here is derived from an EMBL/GenBank/DDBJ whole genome shotgun (WGS) entry which is preliminary data.</text>
</comment>
<feature type="compositionally biased region" description="Low complexity" evidence="1">
    <location>
        <begin position="180"/>
        <end position="196"/>
    </location>
</feature>
<name>E5XRF1_SEGRC</name>
<feature type="compositionally biased region" description="Gly residues" evidence="1">
    <location>
        <begin position="212"/>
        <end position="236"/>
    </location>
</feature>
<dbReference type="AlphaFoldDB" id="E5XRF1"/>
<feature type="region of interest" description="Disordered" evidence="1">
    <location>
        <begin position="157"/>
        <end position="279"/>
    </location>
</feature>
<reference evidence="2 3" key="1">
    <citation type="journal article" date="2011" name="Stand. Genomic Sci.">
        <title>High quality draft genome sequence of Segniliparus rugosus CDC 945(T)= (ATCC BAA-974(T)).</title>
        <authorList>
            <person name="Earl A.M."/>
            <person name="Desjardins C.A."/>
            <person name="Fitzgerald M.G."/>
            <person name="Arachchi H.M."/>
            <person name="Zeng Q."/>
            <person name="Mehta T."/>
            <person name="Griggs A."/>
            <person name="Birren B.W."/>
            <person name="Toney N.C."/>
            <person name="Carr J."/>
            <person name="Posey J."/>
            <person name="Butler W.R."/>
        </authorList>
    </citation>
    <scope>NUCLEOTIDE SEQUENCE [LARGE SCALE GENOMIC DNA]</scope>
    <source>
        <strain evidence="3">ATCC BAA-974 / DSM 45345 / CCUG 50838 / CIP 108380 / JCM 13579 / CDC 945</strain>
    </source>
</reference>
<feature type="compositionally biased region" description="Low complexity" evidence="1">
    <location>
        <begin position="237"/>
        <end position="252"/>
    </location>
</feature>
<sequence length="409" mass="40625">MSFSVDDPYELIQIANSLDTGASESTLMLLMYMIQRFGELGTTVNQFPNIPRDEFDSVVRDDFEPRLLEVGTDSTSTGESLIGVAMTLKEFHDRVPQVKSAAANLEQVLSQSSSPAEWKSAAEPLASALNNLYSVSVPSAPSTDQTLAALAKAKASYEAEDGSKPPASEAGKQQDGSVLQQPSGSPAPAQQPASSATNSKPQANQSSQEGNSGSGGSGSPSGGGGESGGSGGGSGGSPAAAPASGPASPPASDAGKKGTNAAATLSDSPFTPLASTGLQSADLLPSSSGLGLGGGGVGGAGLDPRALGSAPGSAANPASSAGIPGAGPAGAARGMSAMMGGMMGPGMMGGRGGAGDKEHKAPDYLYSEDNGYELIEKLPVVSPDVIGALTEEEIETLELHTDFAYSDQA</sequence>
<feature type="compositionally biased region" description="Low complexity" evidence="1">
    <location>
        <begin position="303"/>
        <end position="323"/>
    </location>
</feature>
<evidence type="ECO:0000256" key="1">
    <source>
        <dbReference type="SAM" id="MobiDB-lite"/>
    </source>
</evidence>
<keyword evidence="3" id="KW-1185">Reference proteome</keyword>
<dbReference type="STRING" id="679197.HMPREF9336_02073"/>
<dbReference type="EMBL" id="ACZI02000002">
    <property type="protein sequence ID" value="EFV13084.1"/>
    <property type="molecule type" value="Genomic_DNA"/>
</dbReference>
<accession>E5XRF1</accession>
<feature type="compositionally biased region" description="Polar residues" evidence="1">
    <location>
        <begin position="261"/>
        <end position="279"/>
    </location>
</feature>
<dbReference type="RefSeq" id="WP_007470107.1">
    <property type="nucleotide sequence ID" value="NZ_KI391953.1"/>
</dbReference>
<dbReference type="OrthoDB" id="4760857at2"/>
<dbReference type="eggNOG" id="ENOG5030IIB">
    <property type="taxonomic scope" value="Bacteria"/>
</dbReference>
<evidence type="ECO:0000313" key="2">
    <source>
        <dbReference type="EMBL" id="EFV13084.1"/>
    </source>
</evidence>
<protein>
    <submittedName>
        <fullName evidence="2">Uncharacterized protein</fullName>
    </submittedName>
</protein>
<organism evidence="2 3">
    <name type="scientific">Segniliparus rugosus (strain ATCC BAA-974 / DSM 45345 / CCUG 50838 / CIP 108380 / JCM 13579 / CDC 945)</name>
    <dbReference type="NCBI Taxonomy" id="679197"/>
    <lineage>
        <taxon>Bacteria</taxon>
        <taxon>Bacillati</taxon>
        <taxon>Actinomycetota</taxon>
        <taxon>Actinomycetes</taxon>
        <taxon>Mycobacteriales</taxon>
        <taxon>Segniliparaceae</taxon>
        <taxon>Segniliparus</taxon>
    </lineage>
</organism>
<gene>
    <name evidence="2" type="ORF">HMPREF9336_02073</name>
</gene>
<evidence type="ECO:0000313" key="3">
    <source>
        <dbReference type="Proteomes" id="UP000004816"/>
    </source>
</evidence>
<proteinExistence type="predicted"/>
<feature type="region of interest" description="Disordered" evidence="1">
    <location>
        <begin position="303"/>
        <end position="333"/>
    </location>
</feature>
<dbReference type="Proteomes" id="UP000004816">
    <property type="component" value="Unassembled WGS sequence"/>
</dbReference>